<dbReference type="CDD" id="cd15482">
    <property type="entry name" value="Sialidase_non-viral"/>
    <property type="match status" value="1"/>
</dbReference>
<comment type="caution">
    <text evidence="2">The sequence shown here is derived from an EMBL/GenBank/DDBJ whole genome shotgun (WGS) entry which is preliminary data.</text>
</comment>
<proteinExistence type="predicted"/>
<evidence type="ECO:0000256" key="1">
    <source>
        <dbReference type="SAM" id="MobiDB-lite"/>
    </source>
</evidence>
<feature type="compositionally biased region" description="Polar residues" evidence="1">
    <location>
        <begin position="30"/>
        <end position="53"/>
    </location>
</feature>
<name>A0A4Y9AAV9_9BACI</name>
<protein>
    <submittedName>
        <fullName evidence="2">Oxidoreductase</fullName>
    </submittedName>
</protein>
<dbReference type="OrthoDB" id="47917at2"/>
<organism evidence="2 3">
    <name type="scientific">Lentibacillus salicampi</name>
    <dbReference type="NCBI Taxonomy" id="175306"/>
    <lineage>
        <taxon>Bacteria</taxon>
        <taxon>Bacillati</taxon>
        <taxon>Bacillota</taxon>
        <taxon>Bacilli</taxon>
        <taxon>Bacillales</taxon>
        <taxon>Bacillaceae</taxon>
        <taxon>Lentibacillus</taxon>
    </lineage>
</organism>
<dbReference type="Proteomes" id="UP000298484">
    <property type="component" value="Unassembled WGS sequence"/>
</dbReference>
<reference evidence="2 3" key="1">
    <citation type="submission" date="2019-03" db="EMBL/GenBank/DDBJ databases">
        <title>Genome sequence of Lentibacillus salicampi ATCC BAA-719.</title>
        <authorList>
            <person name="Maclea K.S."/>
            <person name="Simoes Junior M."/>
        </authorList>
    </citation>
    <scope>NUCLEOTIDE SEQUENCE [LARGE SCALE GENOMIC DNA]</scope>
    <source>
        <strain evidence="2 3">ATCC BAA-719</strain>
    </source>
</reference>
<accession>A0A4Y9AAV9</accession>
<keyword evidence="3" id="KW-1185">Reference proteome</keyword>
<dbReference type="RefSeq" id="WP_135110573.1">
    <property type="nucleotide sequence ID" value="NZ_SRHY01000024.1"/>
</dbReference>
<gene>
    <name evidence="2" type="ORF">E4U82_12850</name>
</gene>
<dbReference type="SUPFAM" id="SSF110296">
    <property type="entry name" value="Oligoxyloglucan reducing end-specific cellobiohydrolase"/>
    <property type="match status" value="1"/>
</dbReference>
<sequence length="311" mass="34693">MKHLILGLSIVMVICLSIGMYVNQGLDQPTAPQLNQPNDVQENATGPNQTAQPEQEPLRPVNRDTISYTLQNDELNITYNGGDDWIKVPIEKELLFNGEYRGDEQELIDGSYILTENRAAFLYQQSSVALTYFTDKGKTWQDSVVSESFPEMRFRKTDFLTDQFGYVIASGGRTMSQEYSTAFLTQDGGDTWGATADPPTTRLIADGGFLDATTGFLSYGTINPMEPDVYVTQDGGESWEKAVFHIPEKYHQVFVQADVPKKVDNHLSVLVNQGPNGDYKGGKVKGKFVSEDNGLTWNFSTEVQPDETKQQ</sequence>
<evidence type="ECO:0000313" key="2">
    <source>
        <dbReference type="EMBL" id="TFJ92337.1"/>
    </source>
</evidence>
<dbReference type="AlphaFoldDB" id="A0A4Y9AAV9"/>
<dbReference type="Gene3D" id="2.130.10.10">
    <property type="entry name" value="YVTN repeat-like/Quinoprotein amine dehydrogenase"/>
    <property type="match status" value="1"/>
</dbReference>
<evidence type="ECO:0000313" key="3">
    <source>
        <dbReference type="Proteomes" id="UP000298484"/>
    </source>
</evidence>
<feature type="region of interest" description="Disordered" evidence="1">
    <location>
        <begin position="30"/>
        <end position="61"/>
    </location>
</feature>
<dbReference type="InterPro" id="IPR015943">
    <property type="entry name" value="WD40/YVTN_repeat-like_dom_sf"/>
</dbReference>
<dbReference type="EMBL" id="SRHY01000024">
    <property type="protein sequence ID" value="TFJ92337.1"/>
    <property type="molecule type" value="Genomic_DNA"/>
</dbReference>